<dbReference type="InterPro" id="IPR024442">
    <property type="entry name" value="Transposase_Zn_ribbon"/>
</dbReference>
<gene>
    <name evidence="2" type="ORF">FPL14_11505</name>
</gene>
<dbReference type="EMBL" id="CP041969">
    <property type="protein sequence ID" value="QMV41740.1"/>
    <property type="molecule type" value="Genomic_DNA"/>
</dbReference>
<evidence type="ECO:0000313" key="3">
    <source>
        <dbReference type="Proteomes" id="UP000515679"/>
    </source>
</evidence>
<proteinExistence type="predicted"/>
<protein>
    <submittedName>
        <fullName evidence="2">Transposase</fullName>
    </submittedName>
</protein>
<accession>A0A7G5BXQ6</accession>
<name>A0A7G5BXQ6_9BACL</name>
<dbReference type="RefSeq" id="WP_182303078.1">
    <property type="nucleotide sequence ID" value="NZ_CP041969.1"/>
</dbReference>
<dbReference type="AlphaFoldDB" id="A0A7G5BXQ6"/>
<evidence type="ECO:0000259" key="1">
    <source>
        <dbReference type="Pfam" id="PF12760"/>
    </source>
</evidence>
<sequence length="308" mass="35387">MSSRLDAAAFDAFCRQYDNESDCISALFKAKWPNGFRCPGCQSPHAYLISTRRLPLYECYSCKKQTSLITGTVMEGSRTPLRLWFQAIHLHARAKSVNALQLSHLLKVTYKTAWLICHKIRFAMRQADSAILLKGIVRVTDAICYKRLTSTFELHKQEQPILIGASDAEDGNIGYLKIEHQSKSSLRDKYDRPDPQPFISKHVDPRSLENVIITRRYGRTMNKTLVWESLYLSSWLGKLFRGIGPKHLQAYIHQYCYYSNNLLEGRFTKLLLDCSVSHAITYPALIGRSATLRSLKRTRFVRKSQEAM</sequence>
<keyword evidence="3" id="KW-1185">Reference proteome</keyword>
<dbReference type="Proteomes" id="UP000515679">
    <property type="component" value="Chromosome"/>
</dbReference>
<evidence type="ECO:0000313" key="2">
    <source>
        <dbReference type="EMBL" id="QMV41740.1"/>
    </source>
</evidence>
<feature type="domain" description="Transposase zinc-ribbon" evidence="1">
    <location>
        <begin position="19"/>
        <end position="65"/>
    </location>
</feature>
<reference evidence="2 3" key="1">
    <citation type="submission" date="2019-07" db="EMBL/GenBank/DDBJ databases">
        <authorList>
            <person name="Kim J.K."/>
            <person name="Cheong H.-M."/>
            <person name="Choi Y."/>
            <person name="Hwang K.J."/>
            <person name="Lee S."/>
            <person name="Choi C."/>
        </authorList>
    </citation>
    <scope>NUCLEOTIDE SEQUENCE [LARGE SCALE GENOMIC DNA]</scope>
    <source>
        <strain evidence="2 3">KS 22</strain>
    </source>
</reference>
<dbReference type="Pfam" id="PF12760">
    <property type="entry name" value="Zn_ribbon_IS1595"/>
    <property type="match status" value="1"/>
</dbReference>
<dbReference type="KEGG" id="cchl:FPL14_11505"/>
<organism evidence="2 3">
    <name type="scientific">Cohnella cholangitidis</name>
    <dbReference type="NCBI Taxonomy" id="2598458"/>
    <lineage>
        <taxon>Bacteria</taxon>
        <taxon>Bacillati</taxon>
        <taxon>Bacillota</taxon>
        <taxon>Bacilli</taxon>
        <taxon>Bacillales</taxon>
        <taxon>Paenibacillaceae</taxon>
        <taxon>Cohnella</taxon>
    </lineage>
</organism>